<evidence type="ECO:0000256" key="9">
    <source>
        <dbReference type="RuleBase" id="RU363032"/>
    </source>
</evidence>
<dbReference type="InterPro" id="IPR043429">
    <property type="entry name" value="ArtM/GltK/GlnP/TcyL/YhdX-like"/>
</dbReference>
<dbReference type="GO" id="GO:0022857">
    <property type="term" value="F:transmembrane transporter activity"/>
    <property type="evidence" value="ECO:0007669"/>
    <property type="project" value="InterPro"/>
</dbReference>
<evidence type="ECO:0000313" key="11">
    <source>
        <dbReference type="EMBL" id="CAA9288174.1"/>
    </source>
</evidence>
<dbReference type="SUPFAM" id="SSF161098">
    <property type="entry name" value="MetI-like"/>
    <property type="match status" value="1"/>
</dbReference>
<accession>A0A6J4JV86</accession>
<feature type="transmembrane region" description="Helical" evidence="9">
    <location>
        <begin position="24"/>
        <end position="43"/>
    </location>
</feature>
<evidence type="ECO:0000256" key="3">
    <source>
        <dbReference type="ARBA" id="ARBA00022448"/>
    </source>
</evidence>
<keyword evidence="4" id="KW-1003">Cell membrane</keyword>
<dbReference type="Pfam" id="PF00528">
    <property type="entry name" value="BPD_transp_1"/>
    <property type="match status" value="1"/>
</dbReference>
<dbReference type="GO" id="GO:0043190">
    <property type="term" value="C:ATP-binding cassette (ABC) transporter complex"/>
    <property type="evidence" value="ECO:0007669"/>
    <property type="project" value="InterPro"/>
</dbReference>
<reference evidence="11" key="1">
    <citation type="submission" date="2020-02" db="EMBL/GenBank/DDBJ databases">
        <authorList>
            <person name="Meier V. D."/>
        </authorList>
    </citation>
    <scope>NUCLEOTIDE SEQUENCE</scope>
    <source>
        <strain evidence="11">AVDCRST_MAG93</strain>
    </source>
</reference>
<evidence type="ECO:0000256" key="2">
    <source>
        <dbReference type="ARBA" id="ARBA00010072"/>
    </source>
</evidence>
<feature type="transmembrane region" description="Helical" evidence="9">
    <location>
        <begin position="63"/>
        <end position="83"/>
    </location>
</feature>
<dbReference type="PROSITE" id="PS50928">
    <property type="entry name" value="ABC_TM1"/>
    <property type="match status" value="1"/>
</dbReference>
<comment type="subcellular location">
    <subcellularLocation>
        <location evidence="1 9">Cell membrane</location>
        <topology evidence="1 9">Multi-pass membrane protein</topology>
    </subcellularLocation>
</comment>
<evidence type="ECO:0000256" key="6">
    <source>
        <dbReference type="ARBA" id="ARBA00022970"/>
    </source>
</evidence>
<dbReference type="NCBIfam" id="TIGR01726">
    <property type="entry name" value="HEQRo_perm_3TM"/>
    <property type="match status" value="1"/>
</dbReference>
<dbReference type="EMBL" id="CADCTR010001258">
    <property type="protein sequence ID" value="CAA9288174.1"/>
    <property type="molecule type" value="Genomic_DNA"/>
</dbReference>
<evidence type="ECO:0000256" key="4">
    <source>
        <dbReference type="ARBA" id="ARBA00022475"/>
    </source>
</evidence>
<gene>
    <name evidence="11" type="ORF">AVDCRST_MAG93-3698</name>
</gene>
<dbReference type="FunFam" id="1.10.3720.10:FF:000033">
    <property type="entry name" value="Polar amino acid ABC transporter permease"/>
    <property type="match status" value="1"/>
</dbReference>
<organism evidence="11">
    <name type="scientific">uncultured Chloroflexia bacterium</name>
    <dbReference type="NCBI Taxonomy" id="1672391"/>
    <lineage>
        <taxon>Bacteria</taxon>
        <taxon>Bacillati</taxon>
        <taxon>Chloroflexota</taxon>
        <taxon>Chloroflexia</taxon>
        <taxon>environmental samples</taxon>
    </lineage>
</organism>
<feature type="transmembrane region" description="Helical" evidence="9">
    <location>
        <begin position="95"/>
        <end position="118"/>
    </location>
</feature>
<dbReference type="PANTHER" id="PTHR30614">
    <property type="entry name" value="MEMBRANE COMPONENT OF AMINO ACID ABC TRANSPORTER"/>
    <property type="match status" value="1"/>
</dbReference>
<dbReference type="AlphaFoldDB" id="A0A6J4JV86"/>
<dbReference type="InterPro" id="IPR035906">
    <property type="entry name" value="MetI-like_sf"/>
</dbReference>
<name>A0A6J4JV86_9CHLR</name>
<keyword evidence="7 9" id="KW-1133">Transmembrane helix</keyword>
<feature type="transmembrane region" description="Helical" evidence="9">
    <location>
        <begin position="230"/>
        <end position="251"/>
    </location>
</feature>
<dbReference type="GO" id="GO:0006865">
    <property type="term" value="P:amino acid transport"/>
    <property type="evidence" value="ECO:0007669"/>
    <property type="project" value="UniProtKB-KW"/>
</dbReference>
<keyword evidence="3 9" id="KW-0813">Transport</keyword>
<protein>
    <submittedName>
        <fullName evidence="11">ABC transporter, permease protein (Cluster 3, basic aa/glutamine/opines)</fullName>
    </submittedName>
</protein>
<dbReference type="InterPro" id="IPR000515">
    <property type="entry name" value="MetI-like"/>
</dbReference>
<evidence type="ECO:0000256" key="7">
    <source>
        <dbReference type="ARBA" id="ARBA00022989"/>
    </source>
</evidence>
<dbReference type="InterPro" id="IPR010065">
    <property type="entry name" value="AA_ABC_transptr_permease_3TM"/>
</dbReference>
<feature type="domain" description="ABC transmembrane type-1" evidence="10">
    <location>
        <begin position="59"/>
        <end position="248"/>
    </location>
</feature>
<sequence length="260" mass="28482">MAGARTDVQLPRRNTTWSTTLNRIPWWLVIILIVGGFVLFSMLSSERYVAALTYLLRGVRLTIFLTVASYAIAMVIGLIAGLGRVSHNPIVNTIATLYVEVVRGVPLLVIIIYAHYVIAPAIGTNRTPEISGIIALSFGYGAYLAEVFRAGIESIERGQSEAARSLGLSAPQAMRYVVLPQAVRRVLPPLGNDFIAMLKDSSLVSAIAINELTKLGQIEASRTFDTFRTYNAVAVLYLILTLILSLGVRYLERLSSIGRR</sequence>
<evidence type="ECO:0000256" key="5">
    <source>
        <dbReference type="ARBA" id="ARBA00022692"/>
    </source>
</evidence>
<keyword evidence="6" id="KW-0029">Amino-acid transport</keyword>
<evidence type="ECO:0000256" key="8">
    <source>
        <dbReference type="ARBA" id="ARBA00023136"/>
    </source>
</evidence>
<evidence type="ECO:0000259" key="10">
    <source>
        <dbReference type="PROSITE" id="PS50928"/>
    </source>
</evidence>
<dbReference type="Gene3D" id="1.10.3720.10">
    <property type="entry name" value="MetI-like"/>
    <property type="match status" value="1"/>
</dbReference>
<dbReference type="PANTHER" id="PTHR30614:SF20">
    <property type="entry name" value="GLUTAMINE TRANSPORT SYSTEM PERMEASE PROTEIN GLNP"/>
    <property type="match status" value="1"/>
</dbReference>
<keyword evidence="8 9" id="KW-0472">Membrane</keyword>
<evidence type="ECO:0000256" key="1">
    <source>
        <dbReference type="ARBA" id="ARBA00004651"/>
    </source>
</evidence>
<comment type="similarity">
    <text evidence="2">Belongs to the binding-protein-dependent transport system permease family. HisMQ subfamily.</text>
</comment>
<dbReference type="CDD" id="cd06261">
    <property type="entry name" value="TM_PBP2"/>
    <property type="match status" value="1"/>
</dbReference>
<keyword evidence="5 9" id="KW-0812">Transmembrane</keyword>
<proteinExistence type="inferred from homology"/>